<accession>A0ABW5MSJ7</accession>
<feature type="domain" description="N-acetyltransferase" evidence="3">
    <location>
        <begin position="1"/>
        <end position="152"/>
    </location>
</feature>
<dbReference type="Pfam" id="PF00583">
    <property type="entry name" value="Acetyltransf_1"/>
    <property type="match status" value="1"/>
</dbReference>
<dbReference type="Proteomes" id="UP001597526">
    <property type="component" value="Unassembled WGS sequence"/>
</dbReference>
<evidence type="ECO:0000256" key="1">
    <source>
        <dbReference type="ARBA" id="ARBA00022679"/>
    </source>
</evidence>
<dbReference type="RefSeq" id="WP_377765806.1">
    <property type="nucleotide sequence ID" value="NZ_JBHULB010000007.1"/>
</dbReference>
<comment type="caution">
    <text evidence="4">The sequence shown here is derived from an EMBL/GenBank/DDBJ whole genome shotgun (WGS) entry which is preliminary data.</text>
</comment>
<dbReference type="Pfam" id="PF13673">
    <property type="entry name" value="Acetyltransf_10"/>
    <property type="match status" value="1"/>
</dbReference>
<dbReference type="InterPro" id="IPR000182">
    <property type="entry name" value="GNAT_dom"/>
</dbReference>
<dbReference type="PROSITE" id="PS51186">
    <property type="entry name" value="GNAT"/>
    <property type="match status" value="2"/>
</dbReference>
<dbReference type="InterPro" id="IPR016181">
    <property type="entry name" value="Acyl_CoA_acyltransferase"/>
</dbReference>
<organism evidence="4 5">
    <name type="scientific">Croceitalea marina</name>
    <dbReference type="NCBI Taxonomy" id="1775166"/>
    <lineage>
        <taxon>Bacteria</taxon>
        <taxon>Pseudomonadati</taxon>
        <taxon>Bacteroidota</taxon>
        <taxon>Flavobacteriia</taxon>
        <taxon>Flavobacteriales</taxon>
        <taxon>Flavobacteriaceae</taxon>
        <taxon>Croceitalea</taxon>
    </lineage>
</organism>
<feature type="domain" description="N-acetyltransferase" evidence="3">
    <location>
        <begin position="149"/>
        <end position="275"/>
    </location>
</feature>
<proteinExistence type="predicted"/>
<protein>
    <submittedName>
        <fullName evidence="4">GNAT family N-acetyltransferase</fullName>
        <ecNumber evidence="4">2.3.1.-</ecNumber>
    </submittedName>
</protein>
<evidence type="ECO:0000313" key="5">
    <source>
        <dbReference type="Proteomes" id="UP001597526"/>
    </source>
</evidence>
<dbReference type="Gene3D" id="3.40.630.30">
    <property type="match status" value="2"/>
</dbReference>
<dbReference type="PANTHER" id="PTHR43420">
    <property type="entry name" value="ACETYLTRANSFERASE"/>
    <property type="match status" value="1"/>
</dbReference>
<evidence type="ECO:0000313" key="4">
    <source>
        <dbReference type="EMBL" id="MFD2586097.1"/>
    </source>
</evidence>
<dbReference type="InterPro" id="IPR050680">
    <property type="entry name" value="YpeA/RimI_acetyltransf"/>
</dbReference>
<evidence type="ECO:0000259" key="3">
    <source>
        <dbReference type="PROSITE" id="PS51186"/>
    </source>
</evidence>
<keyword evidence="1 4" id="KW-0808">Transferase</keyword>
<dbReference type="EC" id="2.3.1.-" evidence="4"/>
<reference evidence="5" key="1">
    <citation type="journal article" date="2019" name="Int. J. Syst. Evol. Microbiol.">
        <title>The Global Catalogue of Microorganisms (GCM) 10K type strain sequencing project: providing services to taxonomists for standard genome sequencing and annotation.</title>
        <authorList>
            <consortium name="The Broad Institute Genomics Platform"/>
            <consortium name="The Broad Institute Genome Sequencing Center for Infectious Disease"/>
            <person name="Wu L."/>
            <person name="Ma J."/>
        </authorList>
    </citation>
    <scope>NUCLEOTIDE SEQUENCE [LARGE SCALE GENOMIC DNA]</scope>
    <source>
        <strain evidence="5">KCTC 52368</strain>
    </source>
</reference>
<keyword evidence="2 4" id="KW-0012">Acyltransferase</keyword>
<dbReference type="GO" id="GO:0016746">
    <property type="term" value="F:acyltransferase activity"/>
    <property type="evidence" value="ECO:0007669"/>
    <property type="project" value="UniProtKB-KW"/>
</dbReference>
<name>A0ABW5MSJ7_9FLAO</name>
<dbReference type="SUPFAM" id="SSF55729">
    <property type="entry name" value="Acyl-CoA N-acyltransferases (Nat)"/>
    <property type="match status" value="2"/>
</dbReference>
<gene>
    <name evidence="4" type="ORF">ACFSQJ_04100</name>
</gene>
<evidence type="ECO:0000256" key="2">
    <source>
        <dbReference type="ARBA" id="ARBA00023315"/>
    </source>
</evidence>
<dbReference type="CDD" id="cd04301">
    <property type="entry name" value="NAT_SF"/>
    <property type="match status" value="2"/>
</dbReference>
<sequence length="275" mass="31814">MELRTLENTSMEDLLPVFNKSFENYFVPFNLSLEQLQFKVKADNIQPDLSVGVFDNEKLVGFIIHGLNTKEQCIYNGGTGVLPPYRGRRMTKKMYDYILPILREKGIKHSKLEVIKENVVAKKIYESIGFEEYRLLSCMRTEKEIVYTDTYKIHRYTSDEIISDLIVSDMIPAWQSSIQSIDSQKEKLVQYVVKENNTVAGNLILNLSNRILRLNVSKVHRRRGIGKALLGHASKRNPNLSVLNLDASNNVVIDFFKSQGFDVYLNQYEMRMDMN</sequence>
<keyword evidence="5" id="KW-1185">Reference proteome</keyword>
<dbReference type="EMBL" id="JBHULB010000007">
    <property type="protein sequence ID" value="MFD2586097.1"/>
    <property type="molecule type" value="Genomic_DNA"/>
</dbReference>